<evidence type="ECO:0000313" key="19">
    <source>
        <dbReference type="Proteomes" id="UP001139179"/>
    </source>
</evidence>
<dbReference type="AlphaFoldDB" id="A0A9X2DME1"/>
<evidence type="ECO:0000256" key="5">
    <source>
        <dbReference type="ARBA" id="ARBA00022679"/>
    </source>
</evidence>
<keyword evidence="14" id="KW-0175">Coiled coil</keyword>
<feature type="domain" description="HAMP" evidence="17">
    <location>
        <begin position="73"/>
        <end position="125"/>
    </location>
</feature>
<evidence type="ECO:0000256" key="12">
    <source>
        <dbReference type="ARBA" id="ARBA00023136"/>
    </source>
</evidence>
<evidence type="ECO:0000256" key="13">
    <source>
        <dbReference type="PIRNR" id="PIRNR037431"/>
    </source>
</evidence>
<keyword evidence="10 15" id="KW-1133">Transmembrane helix</keyword>
<keyword evidence="12 13" id="KW-0472">Membrane</keyword>
<dbReference type="GO" id="GO:0000155">
    <property type="term" value="F:phosphorelay sensor kinase activity"/>
    <property type="evidence" value="ECO:0007669"/>
    <property type="project" value="UniProtKB-UniRule"/>
</dbReference>
<dbReference type="PIRSF" id="PIRSF037431">
    <property type="entry name" value="STHK_LiaS"/>
    <property type="match status" value="1"/>
</dbReference>
<keyword evidence="8 13" id="KW-0418">Kinase</keyword>
<dbReference type="SUPFAM" id="SSF55874">
    <property type="entry name" value="ATPase domain of HSP90 chaperone/DNA topoisomerase II/histidine kinase"/>
    <property type="match status" value="1"/>
</dbReference>
<evidence type="ECO:0000256" key="1">
    <source>
        <dbReference type="ARBA" id="ARBA00000085"/>
    </source>
</evidence>
<dbReference type="PROSITE" id="PS50885">
    <property type="entry name" value="HAMP"/>
    <property type="match status" value="1"/>
</dbReference>
<proteinExistence type="predicted"/>
<evidence type="ECO:0000256" key="14">
    <source>
        <dbReference type="SAM" id="Coils"/>
    </source>
</evidence>
<evidence type="ECO:0000256" key="2">
    <source>
        <dbReference type="ARBA" id="ARBA00004651"/>
    </source>
</evidence>
<keyword evidence="19" id="KW-1185">Reference proteome</keyword>
<keyword evidence="11 13" id="KW-0902">Two-component regulatory system</keyword>
<dbReference type="Pfam" id="PF00672">
    <property type="entry name" value="HAMP"/>
    <property type="match status" value="1"/>
</dbReference>
<keyword evidence="5 13" id="KW-0808">Transferase</keyword>
<feature type="domain" description="Histidine kinase" evidence="16">
    <location>
        <begin position="152"/>
        <end position="345"/>
    </location>
</feature>
<dbReference type="SUPFAM" id="SSF158472">
    <property type="entry name" value="HAMP domain-like"/>
    <property type="match status" value="1"/>
</dbReference>
<comment type="caution">
    <text evidence="18">The sequence shown here is derived from an EMBL/GenBank/DDBJ whole genome shotgun (WGS) entry which is preliminary data.</text>
</comment>
<comment type="catalytic activity">
    <reaction evidence="1 13">
        <text>ATP + protein L-histidine = ADP + protein N-phospho-L-histidine.</text>
        <dbReference type="EC" id="2.7.13.3"/>
    </reaction>
</comment>
<evidence type="ECO:0000256" key="11">
    <source>
        <dbReference type="ARBA" id="ARBA00023012"/>
    </source>
</evidence>
<keyword evidence="9 13" id="KW-0067">ATP-binding</keyword>
<comment type="subcellular location">
    <subcellularLocation>
        <location evidence="2 13">Cell membrane</location>
        <topology evidence="2 13">Multi-pass membrane protein</topology>
    </subcellularLocation>
</comment>
<evidence type="ECO:0000256" key="8">
    <source>
        <dbReference type="ARBA" id="ARBA00022777"/>
    </source>
</evidence>
<reference evidence="18" key="1">
    <citation type="submission" date="2022-05" db="EMBL/GenBank/DDBJ databases">
        <title>Comparative Genomics of Spacecraft Associated Microbes.</title>
        <authorList>
            <person name="Tran M.T."/>
            <person name="Wright A."/>
            <person name="Seuylemezian A."/>
            <person name="Eisen J."/>
            <person name="Coil D."/>
        </authorList>
    </citation>
    <scope>NUCLEOTIDE SEQUENCE</scope>
    <source>
        <strain evidence="18">214.1.1</strain>
    </source>
</reference>
<organism evidence="18 19">
    <name type="scientific">Halalkalibacter oceani</name>
    <dbReference type="NCBI Taxonomy" id="1653776"/>
    <lineage>
        <taxon>Bacteria</taxon>
        <taxon>Bacillati</taxon>
        <taxon>Bacillota</taxon>
        <taxon>Bacilli</taxon>
        <taxon>Bacillales</taxon>
        <taxon>Bacillaceae</taxon>
        <taxon>Halalkalibacter</taxon>
    </lineage>
</organism>
<dbReference type="InterPro" id="IPR003594">
    <property type="entry name" value="HATPase_dom"/>
</dbReference>
<dbReference type="EMBL" id="JAMBOL010000001">
    <property type="protein sequence ID" value="MCM3712650.1"/>
    <property type="molecule type" value="Genomic_DNA"/>
</dbReference>
<feature type="transmembrane region" description="Helical" evidence="15">
    <location>
        <begin position="12"/>
        <end position="32"/>
    </location>
</feature>
<keyword evidence="3 13" id="KW-1003">Cell membrane</keyword>
<dbReference type="Proteomes" id="UP001139179">
    <property type="component" value="Unassembled WGS sequence"/>
</dbReference>
<evidence type="ECO:0000256" key="6">
    <source>
        <dbReference type="ARBA" id="ARBA00022692"/>
    </source>
</evidence>
<dbReference type="Gene3D" id="6.10.340.10">
    <property type="match status" value="1"/>
</dbReference>
<dbReference type="PANTHER" id="PTHR24421">
    <property type="entry name" value="NITRATE/NITRITE SENSOR PROTEIN NARX-RELATED"/>
    <property type="match status" value="1"/>
</dbReference>
<evidence type="ECO:0000256" key="7">
    <source>
        <dbReference type="ARBA" id="ARBA00022741"/>
    </source>
</evidence>
<dbReference type="Pfam" id="PF07730">
    <property type="entry name" value="HisKA_3"/>
    <property type="match status" value="1"/>
</dbReference>
<evidence type="ECO:0000313" key="18">
    <source>
        <dbReference type="EMBL" id="MCM3712650.1"/>
    </source>
</evidence>
<dbReference type="Gene3D" id="1.20.5.1930">
    <property type="match status" value="1"/>
</dbReference>
<evidence type="ECO:0000256" key="9">
    <source>
        <dbReference type="ARBA" id="ARBA00022840"/>
    </source>
</evidence>
<dbReference type="GO" id="GO:0046983">
    <property type="term" value="F:protein dimerization activity"/>
    <property type="evidence" value="ECO:0007669"/>
    <property type="project" value="InterPro"/>
</dbReference>
<accession>A0A9X2DME1</accession>
<dbReference type="CDD" id="cd06225">
    <property type="entry name" value="HAMP"/>
    <property type="match status" value="1"/>
</dbReference>
<feature type="transmembrane region" description="Helical" evidence="15">
    <location>
        <begin position="52"/>
        <end position="70"/>
    </location>
</feature>
<gene>
    <name evidence="18" type="ORF">M3202_01015</name>
</gene>
<dbReference type="PANTHER" id="PTHR24421:SF37">
    <property type="entry name" value="SENSOR HISTIDINE KINASE NARS"/>
    <property type="match status" value="1"/>
</dbReference>
<dbReference type="GO" id="GO:0005524">
    <property type="term" value="F:ATP binding"/>
    <property type="evidence" value="ECO:0007669"/>
    <property type="project" value="UniProtKB-UniRule"/>
</dbReference>
<dbReference type="SMART" id="SM00304">
    <property type="entry name" value="HAMP"/>
    <property type="match status" value="1"/>
</dbReference>
<evidence type="ECO:0000256" key="4">
    <source>
        <dbReference type="ARBA" id="ARBA00022553"/>
    </source>
</evidence>
<dbReference type="PROSITE" id="PS50109">
    <property type="entry name" value="HIS_KIN"/>
    <property type="match status" value="1"/>
</dbReference>
<dbReference type="InterPro" id="IPR011712">
    <property type="entry name" value="Sig_transdc_His_kin_sub3_dim/P"/>
</dbReference>
<feature type="coiled-coil region" evidence="14">
    <location>
        <begin position="120"/>
        <end position="147"/>
    </location>
</feature>
<keyword evidence="7 13" id="KW-0547">Nucleotide-binding</keyword>
<keyword evidence="4" id="KW-0597">Phosphoprotein</keyword>
<name>A0A9X2DME1_9BACI</name>
<dbReference type="InterPro" id="IPR050482">
    <property type="entry name" value="Sensor_HK_TwoCompSys"/>
</dbReference>
<sequence length="358" mass="40289">MRKRLALLQWQFIRHSVIVTSLISFFFLFFITYEDQRGLLLVFDRQLAGFPIIVWMLLLIITTGMISGYLQAAPLRRRIDQLVHGATRYERGTFSHRVEVEGEDEIAELAARMNGMAAHIEEQVASLQRLSAERVQLQESVKKAAVTEERQRLARDLHDAVSQQLFAISMMTAAIKESLSADEAAAQQIALVEKMANTAQAEMRALLLHLRPAHLEGKSLHEGVEALLAELEQKYKIKVRMVMDEDVHMPKGIEDQLFRMVQEAISNVLRHAKASRLDMQIRQSARELKVKLIDDGVGFDPKTVQQGSYGLHTMRERMNEIGGTLHIVSVPGKGTQVEANIPVTWKEGVDNDSGSVSG</sequence>
<evidence type="ECO:0000259" key="17">
    <source>
        <dbReference type="PROSITE" id="PS50885"/>
    </source>
</evidence>
<dbReference type="Gene3D" id="3.30.565.10">
    <property type="entry name" value="Histidine kinase-like ATPase, C-terminal domain"/>
    <property type="match status" value="1"/>
</dbReference>
<dbReference type="Pfam" id="PF02518">
    <property type="entry name" value="HATPase_c"/>
    <property type="match status" value="1"/>
</dbReference>
<evidence type="ECO:0000256" key="15">
    <source>
        <dbReference type="SAM" id="Phobius"/>
    </source>
</evidence>
<dbReference type="EC" id="2.7.13.3" evidence="13"/>
<dbReference type="InterPro" id="IPR003660">
    <property type="entry name" value="HAMP_dom"/>
</dbReference>
<dbReference type="SMART" id="SM00387">
    <property type="entry name" value="HATPase_c"/>
    <property type="match status" value="1"/>
</dbReference>
<dbReference type="InterPro" id="IPR005467">
    <property type="entry name" value="His_kinase_dom"/>
</dbReference>
<protein>
    <recommendedName>
        <fullName evidence="13">Sensor histidine kinase</fullName>
        <ecNumber evidence="13">2.7.13.3</ecNumber>
    </recommendedName>
</protein>
<keyword evidence="6 15" id="KW-0812">Transmembrane</keyword>
<dbReference type="GO" id="GO:0005886">
    <property type="term" value="C:plasma membrane"/>
    <property type="evidence" value="ECO:0007669"/>
    <property type="project" value="UniProtKB-SubCell"/>
</dbReference>
<dbReference type="CDD" id="cd16917">
    <property type="entry name" value="HATPase_UhpB-NarQ-NarX-like"/>
    <property type="match status" value="1"/>
</dbReference>
<evidence type="ECO:0000256" key="10">
    <source>
        <dbReference type="ARBA" id="ARBA00022989"/>
    </source>
</evidence>
<evidence type="ECO:0000256" key="3">
    <source>
        <dbReference type="ARBA" id="ARBA00022475"/>
    </source>
</evidence>
<dbReference type="InterPro" id="IPR036890">
    <property type="entry name" value="HATPase_C_sf"/>
</dbReference>
<dbReference type="InterPro" id="IPR017202">
    <property type="entry name" value="LiaS/VraS"/>
</dbReference>
<evidence type="ECO:0000259" key="16">
    <source>
        <dbReference type="PROSITE" id="PS50109"/>
    </source>
</evidence>
<dbReference type="RefSeq" id="WP_251221514.1">
    <property type="nucleotide sequence ID" value="NZ_JAMBOL010000001.1"/>
</dbReference>